<evidence type="ECO:0000313" key="2">
    <source>
        <dbReference type="Proteomes" id="UP000050640"/>
    </source>
</evidence>
<name>A0A0R3RWU2_9BILA</name>
<keyword evidence="1" id="KW-0812">Transmembrane</keyword>
<proteinExistence type="predicted"/>
<reference evidence="3" key="1">
    <citation type="submission" date="2017-02" db="UniProtKB">
        <authorList>
            <consortium name="WormBaseParasite"/>
        </authorList>
    </citation>
    <scope>IDENTIFICATION</scope>
</reference>
<dbReference type="Proteomes" id="UP000050640">
    <property type="component" value="Unplaced"/>
</dbReference>
<feature type="transmembrane region" description="Helical" evidence="1">
    <location>
        <begin position="211"/>
        <end position="235"/>
    </location>
</feature>
<sequence length="396" mass="45168">MRIRSTKLCYCSVPRCNEQWVVGMMQRELNSSHMLYLLIGLAFVIVSWNILLCCISWRCMKVTPNTFTLMRCTSSSTQKCSLILAILKVFISACLLLSSWIPAIVNCRNRDVQHHIAELIFLPQIFIRASPLSLFFIPFGFLPLIHISALLFCMLVTISEESSRVHAIKTFMMYCDTVFAIIYYLSAYFMGKAVNTFVESFQFECTVKMKQWMVAMRFAYSIGALCTITVLLLIITRLTGPSDKKDDPLMNKDVESLEQESSVSMSTAHSVPLQVNRSTIELSPKPFVVNMSSNGVLNLRNAYSNQWVAIRILSNNSALNIHPTKFLLPPGRVSATDVTMTNNVMKEEPSSRLLVQWYTVGSHCPARNVNTLWTRPYYVSRDQWHYKVISVYFTST</sequence>
<evidence type="ECO:0000313" key="3">
    <source>
        <dbReference type="WBParaSite" id="EEL_0000664901-mRNA-1"/>
    </source>
</evidence>
<protein>
    <submittedName>
        <fullName evidence="3">G_PROTEIN_RECEP_F1_2 domain-containing protein</fullName>
    </submittedName>
</protein>
<organism evidence="2 3">
    <name type="scientific">Elaeophora elaphi</name>
    <dbReference type="NCBI Taxonomy" id="1147741"/>
    <lineage>
        <taxon>Eukaryota</taxon>
        <taxon>Metazoa</taxon>
        <taxon>Ecdysozoa</taxon>
        <taxon>Nematoda</taxon>
        <taxon>Chromadorea</taxon>
        <taxon>Rhabditida</taxon>
        <taxon>Spirurina</taxon>
        <taxon>Spiruromorpha</taxon>
        <taxon>Filarioidea</taxon>
        <taxon>Onchocercidae</taxon>
        <taxon>Elaeophora</taxon>
    </lineage>
</organism>
<evidence type="ECO:0000256" key="1">
    <source>
        <dbReference type="SAM" id="Phobius"/>
    </source>
</evidence>
<keyword evidence="1" id="KW-1133">Transmembrane helix</keyword>
<feature type="transmembrane region" description="Helical" evidence="1">
    <location>
        <begin position="171"/>
        <end position="191"/>
    </location>
</feature>
<keyword evidence="2" id="KW-1185">Reference proteome</keyword>
<keyword evidence="1" id="KW-0472">Membrane</keyword>
<feature type="transmembrane region" description="Helical" evidence="1">
    <location>
        <begin position="80"/>
        <end position="101"/>
    </location>
</feature>
<dbReference type="AlphaFoldDB" id="A0A0R3RWU2"/>
<accession>A0A0R3RWU2</accession>
<dbReference type="WBParaSite" id="EEL_0000664901-mRNA-1">
    <property type="protein sequence ID" value="EEL_0000664901-mRNA-1"/>
    <property type="gene ID" value="EEL_0000664901"/>
</dbReference>
<feature type="transmembrane region" description="Helical" evidence="1">
    <location>
        <begin position="135"/>
        <end position="159"/>
    </location>
</feature>
<feature type="transmembrane region" description="Helical" evidence="1">
    <location>
        <begin position="34"/>
        <end position="59"/>
    </location>
</feature>